<dbReference type="OrthoDB" id="9775849at2"/>
<dbReference type="PRINTS" id="PR00990">
    <property type="entry name" value="RIBOKINASE"/>
</dbReference>
<organism evidence="6 7">
    <name type="scientific">Propionicimonas paludicola</name>
    <dbReference type="NCBI Taxonomy" id="185243"/>
    <lineage>
        <taxon>Bacteria</taxon>
        <taxon>Bacillati</taxon>
        <taxon>Actinomycetota</taxon>
        <taxon>Actinomycetes</taxon>
        <taxon>Propionibacteriales</taxon>
        <taxon>Nocardioidaceae</taxon>
        <taxon>Propionicimonas</taxon>
    </lineage>
</organism>
<dbReference type="InterPro" id="IPR002173">
    <property type="entry name" value="Carboh/pur_kinase_PfkB_CS"/>
</dbReference>
<dbReference type="InterPro" id="IPR002139">
    <property type="entry name" value="Ribo/fructo_kinase"/>
</dbReference>
<protein>
    <submittedName>
        <fullName evidence="6">Ribokinase/sulfofructose kinase</fullName>
    </submittedName>
</protein>
<comment type="caution">
    <text evidence="6">The sequence shown here is derived from an EMBL/GenBank/DDBJ whole genome shotgun (WGS) entry which is preliminary data.</text>
</comment>
<evidence type="ECO:0000313" key="7">
    <source>
        <dbReference type="Proteomes" id="UP000226079"/>
    </source>
</evidence>
<keyword evidence="3 4" id="KW-0418">Kinase</keyword>
<evidence type="ECO:0000256" key="1">
    <source>
        <dbReference type="ARBA" id="ARBA00010688"/>
    </source>
</evidence>
<dbReference type="Proteomes" id="UP000226079">
    <property type="component" value="Unassembled WGS sequence"/>
</dbReference>
<evidence type="ECO:0000259" key="5">
    <source>
        <dbReference type="Pfam" id="PF00294"/>
    </source>
</evidence>
<dbReference type="PANTHER" id="PTHR10584">
    <property type="entry name" value="SUGAR KINASE"/>
    <property type="match status" value="1"/>
</dbReference>
<dbReference type="PANTHER" id="PTHR10584:SF166">
    <property type="entry name" value="RIBOKINASE"/>
    <property type="match status" value="1"/>
</dbReference>
<proteinExistence type="inferred from homology"/>
<keyword evidence="2 4" id="KW-0808">Transferase</keyword>
<evidence type="ECO:0000256" key="3">
    <source>
        <dbReference type="ARBA" id="ARBA00022777"/>
    </source>
</evidence>
<evidence type="ECO:0000256" key="2">
    <source>
        <dbReference type="ARBA" id="ARBA00022679"/>
    </source>
</evidence>
<evidence type="ECO:0000313" key="6">
    <source>
        <dbReference type="EMBL" id="PFG15937.1"/>
    </source>
</evidence>
<dbReference type="EMBL" id="PDJC01000001">
    <property type="protein sequence ID" value="PFG15937.1"/>
    <property type="molecule type" value="Genomic_DNA"/>
</dbReference>
<dbReference type="SUPFAM" id="SSF53613">
    <property type="entry name" value="Ribokinase-like"/>
    <property type="match status" value="1"/>
</dbReference>
<dbReference type="GO" id="GO:0016301">
    <property type="term" value="F:kinase activity"/>
    <property type="evidence" value="ECO:0007669"/>
    <property type="project" value="UniProtKB-KW"/>
</dbReference>
<dbReference type="Pfam" id="PF00294">
    <property type="entry name" value="PfkB"/>
    <property type="match status" value="1"/>
</dbReference>
<accession>A0A2A9CNA8</accession>
<dbReference type="GO" id="GO:0006796">
    <property type="term" value="P:phosphate-containing compound metabolic process"/>
    <property type="evidence" value="ECO:0007669"/>
    <property type="project" value="UniProtKB-ARBA"/>
</dbReference>
<sequence length="312" mass="31097">MSDIVGLGTLAMDVLIQVDRLPGPDGFAVVTGRSYLPGGSGTNVIAQAARLGAAAAYIGKVGDDQLGGQIIDSLQAEGVDTAGMRVLPGGTSLSTTVVVDAAGDRFILLDLGDAFGSLTPGEVDLHTISTAKVFYTDLVPRDAALAGLAAATTSGVPVVFGLEVGMGTMAGLGVSREDVLAAAAKATVFLPCREGLTDLCGSDDVETGLAFLAAHCPGLSIVTLGGDGAIAVSGSGERITVSGYPVTPVDTTGAGDAFAGAFLYFHFIDGRDSADSIRLANAVAAASCTQLGARSGPDLIGLTSFLATATKE</sequence>
<dbReference type="Gene3D" id="3.40.1190.20">
    <property type="match status" value="1"/>
</dbReference>
<dbReference type="InterPro" id="IPR011611">
    <property type="entry name" value="PfkB_dom"/>
</dbReference>
<reference evidence="6 7" key="1">
    <citation type="submission" date="2017-10" db="EMBL/GenBank/DDBJ databases">
        <title>Sequencing the genomes of 1000 actinobacteria strains.</title>
        <authorList>
            <person name="Klenk H.-P."/>
        </authorList>
    </citation>
    <scope>NUCLEOTIDE SEQUENCE [LARGE SCALE GENOMIC DNA]</scope>
    <source>
        <strain evidence="6 7">DSM 15597</strain>
    </source>
</reference>
<comment type="similarity">
    <text evidence="1 4">Belongs to the carbohydrate kinase PfkB family.</text>
</comment>
<evidence type="ECO:0000256" key="4">
    <source>
        <dbReference type="RuleBase" id="RU003704"/>
    </source>
</evidence>
<gene>
    <name evidence="6" type="ORF">ATK74_0458</name>
</gene>
<dbReference type="AlphaFoldDB" id="A0A2A9CNA8"/>
<dbReference type="InterPro" id="IPR029056">
    <property type="entry name" value="Ribokinase-like"/>
</dbReference>
<dbReference type="PROSITE" id="PS00584">
    <property type="entry name" value="PFKB_KINASES_2"/>
    <property type="match status" value="1"/>
</dbReference>
<feature type="domain" description="Carbohydrate kinase PfkB" evidence="5">
    <location>
        <begin position="2"/>
        <end position="295"/>
    </location>
</feature>
<name>A0A2A9CNA8_9ACTN</name>
<keyword evidence="7" id="KW-1185">Reference proteome</keyword>
<dbReference type="RefSeq" id="WP_098459524.1">
    <property type="nucleotide sequence ID" value="NZ_PDJC01000001.1"/>
</dbReference>